<dbReference type="Proteomes" id="UP000224006">
    <property type="component" value="Unassembled WGS sequence"/>
</dbReference>
<feature type="region of interest" description="Disordered" evidence="1">
    <location>
        <begin position="36"/>
        <end position="59"/>
    </location>
</feature>
<proteinExistence type="predicted"/>
<comment type="caution">
    <text evidence="4">The sequence shown here is derived from an EMBL/GenBank/DDBJ whole genome shotgun (WGS) entry which is preliminary data.</text>
</comment>
<dbReference type="VEuPathDB" id="ToxoDB:BESB_043000"/>
<evidence type="ECO:0000256" key="1">
    <source>
        <dbReference type="SAM" id="MobiDB-lite"/>
    </source>
</evidence>
<dbReference type="EMBL" id="NWUJ01000022">
    <property type="protein sequence ID" value="PFH31021.1"/>
    <property type="molecule type" value="Genomic_DNA"/>
</dbReference>
<feature type="region of interest" description="Disordered" evidence="1">
    <location>
        <begin position="168"/>
        <end position="188"/>
    </location>
</feature>
<keyword evidence="5" id="KW-1185">Reference proteome</keyword>
<dbReference type="RefSeq" id="XP_029215031.1">
    <property type="nucleotide sequence ID" value="XM_029362751.1"/>
</dbReference>
<dbReference type="KEGG" id="bbes:BESB_043000"/>
<protein>
    <recommendedName>
        <fullName evidence="6">Transmembrane protein</fullName>
    </recommendedName>
</protein>
<feature type="compositionally biased region" description="Basic and acidic residues" evidence="1">
    <location>
        <begin position="40"/>
        <end position="49"/>
    </location>
</feature>
<evidence type="ECO:0008006" key="6">
    <source>
        <dbReference type="Google" id="ProtNLM"/>
    </source>
</evidence>
<feature type="transmembrane region" description="Helical" evidence="2">
    <location>
        <begin position="87"/>
        <end position="104"/>
    </location>
</feature>
<feature type="signal peptide" evidence="3">
    <location>
        <begin position="1"/>
        <end position="24"/>
    </location>
</feature>
<evidence type="ECO:0000313" key="4">
    <source>
        <dbReference type="EMBL" id="PFH31021.1"/>
    </source>
</evidence>
<sequence length="240" mass="26916">MGRIAKLCVVFVAVVVSCPRLLHQRTTGEQHTFVESLETNPRERFRESPTRAWGTQAHEDDEDRLYRSTSEMRRSGSSSVTKLQKQMIAAVALAGLLLLGYTVWRRRVSKTSESTKIDGGGDGVRRLLNTQAVGWSRDFRLRRGRHGILMELIDCGIEWRAERRGSGSYRSWMPEHETGMKSQSSTNRHERLRQAMSRLSEHGTCRRKERELTCSKSGGVLLAARCAPAATASEDAGALA</sequence>
<accession>A0A2A9M3Y8</accession>
<name>A0A2A9M3Y8_BESBE</name>
<dbReference type="GeneID" id="40309230"/>
<keyword evidence="2" id="KW-0812">Transmembrane</keyword>
<dbReference type="PROSITE" id="PS51257">
    <property type="entry name" value="PROKAR_LIPOPROTEIN"/>
    <property type="match status" value="1"/>
</dbReference>
<dbReference type="AlphaFoldDB" id="A0A2A9M3Y8"/>
<keyword evidence="2" id="KW-1133">Transmembrane helix</keyword>
<feature type="chain" id="PRO_5012450953" description="Transmembrane protein" evidence="3">
    <location>
        <begin position="25"/>
        <end position="240"/>
    </location>
</feature>
<evidence type="ECO:0000256" key="2">
    <source>
        <dbReference type="SAM" id="Phobius"/>
    </source>
</evidence>
<organism evidence="4 5">
    <name type="scientific">Besnoitia besnoiti</name>
    <name type="common">Apicomplexan protozoan</name>
    <dbReference type="NCBI Taxonomy" id="94643"/>
    <lineage>
        <taxon>Eukaryota</taxon>
        <taxon>Sar</taxon>
        <taxon>Alveolata</taxon>
        <taxon>Apicomplexa</taxon>
        <taxon>Conoidasida</taxon>
        <taxon>Coccidia</taxon>
        <taxon>Eucoccidiorida</taxon>
        <taxon>Eimeriorina</taxon>
        <taxon>Sarcocystidae</taxon>
        <taxon>Besnoitia</taxon>
    </lineage>
</organism>
<keyword evidence="3" id="KW-0732">Signal</keyword>
<evidence type="ECO:0000313" key="5">
    <source>
        <dbReference type="Proteomes" id="UP000224006"/>
    </source>
</evidence>
<gene>
    <name evidence="4" type="ORF">BESB_043000</name>
</gene>
<keyword evidence="2" id="KW-0472">Membrane</keyword>
<evidence type="ECO:0000256" key="3">
    <source>
        <dbReference type="SAM" id="SignalP"/>
    </source>
</evidence>
<reference evidence="4 5" key="1">
    <citation type="submission" date="2017-09" db="EMBL/GenBank/DDBJ databases">
        <title>Genome sequencing of Besnoitia besnoiti strain Bb-Ger1.</title>
        <authorList>
            <person name="Schares G."/>
            <person name="Venepally P."/>
            <person name="Lorenzi H.A."/>
        </authorList>
    </citation>
    <scope>NUCLEOTIDE SEQUENCE [LARGE SCALE GENOMIC DNA]</scope>
    <source>
        <strain evidence="4 5">Bb-Ger1</strain>
    </source>
</reference>